<dbReference type="InterPro" id="IPR015424">
    <property type="entry name" value="PyrdxlP-dep_Trfase"/>
</dbReference>
<evidence type="ECO:0000313" key="2">
    <source>
        <dbReference type="EMBL" id="MPM47461.1"/>
    </source>
</evidence>
<dbReference type="PANTHER" id="PTHR43586">
    <property type="entry name" value="CYSTEINE DESULFURASE"/>
    <property type="match status" value="1"/>
</dbReference>
<dbReference type="PANTHER" id="PTHR43586:SF4">
    <property type="entry name" value="ISOPENICILLIN N EPIMERASE"/>
    <property type="match status" value="1"/>
</dbReference>
<dbReference type="InterPro" id="IPR000192">
    <property type="entry name" value="Aminotrans_V_dom"/>
</dbReference>
<gene>
    <name evidence="2" type="primary">sufS_28</name>
    <name evidence="2" type="ORF">SDC9_94171</name>
</gene>
<organism evidence="2">
    <name type="scientific">bioreactor metagenome</name>
    <dbReference type="NCBI Taxonomy" id="1076179"/>
    <lineage>
        <taxon>unclassified sequences</taxon>
        <taxon>metagenomes</taxon>
        <taxon>ecological metagenomes</taxon>
    </lineage>
</organism>
<evidence type="ECO:0000259" key="1">
    <source>
        <dbReference type="Pfam" id="PF00266"/>
    </source>
</evidence>
<proteinExistence type="predicted"/>
<dbReference type="Gene3D" id="3.40.640.10">
    <property type="entry name" value="Type I PLP-dependent aspartate aminotransferase-like (Major domain)"/>
    <property type="match status" value="1"/>
</dbReference>
<accession>A0A645A5C8</accession>
<keyword evidence="2" id="KW-0808">Transferase</keyword>
<name>A0A645A5C8_9ZZZZ</name>
<protein>
    <submittedName>
        <fullName evidence="2">Cysteine desulfurase SufS</fullName>
        <ecNumber evidence="2">2.8.1.7</ecNumber>
    </submittedName>
</protein>
<comment type="caution">
    <text evidence="2">The sequence shown here is derived from an EMBL/GenBank/DDBJ whole genome shotgun (WGS) entry which is preliminary data.</text>
</comment>
<dbReference type="AlphaFoldDB" id="A0A645A5C8"/>
<sequence>MIYLDSAATSFQKPETVGRAMVKALQTMSSPGRGGYPAAMQAADTLFSCRTELAELFHISEPDRVVFTMNATHGLNVAIKSLVPRGGRVVISGYEHNAVTRPLAALGAEIIVAGAPLFRPDLTTEAFEKAITPDVDAVVCSHVSNVFGLVQPVEAVAALCRERGVPFVIDASQSAGVMPLDMAALGAAFAAMPGHKGLYGPQGTGVLLCGDKVEATPLLEGGTGSVSIQQEMPDFLPDRLESGTHNVPGIAGLLEGIRFVRGKGESAICLHERKLALRASEGLRRLPGVYVCARRDLFDQTGVLSFVVDGVDSEFVGNALTEAGFAVRSGLHCAPLAHRTAGTIDSGTVRLSFSAFNTEKEVDLLLEALPEILKRLSD</sequence>
<dbReference type="InterPro" id="IPR015421">
    <property type="entry name" value="PyrdxlP-dep_Trfase_major"/>
</dbReference>
<dbReference type="Gene3D" id="3.90.1150.10">
    <property type="entry name" value="Aspartate Aminotransferase, domain 1"/>
    <property type="match status" value="1"/>
</dbReference>
<reference evidence="2" key="1">
    <citation type="submission" date="2019-08" db="EMBL/GenBank/DDBJ databases">
        <authorList>
            <person name="Kucharzyk K."/>
            <person name="Murdoch R.W."/>
            <person name="Higgins S."/>
            <person name="Loffler F."/>
        </authorList>
    </citation>
    <scope>NUCLEOTIDE SEQUENCE</scope>
</reference>
<dbReference type="EMBL" id="VSSQ01011685">
    <property type="protein sequence ID" value="MPM47461.1"/>
    <property type="molecule type" value="Genomic_DNA"/>
</dbReference>
<dbReference type="Pfam" id="PF00266">
    <property type="entry name" value="Aminotran_5"/>
    <property type="match status" value="1"/>
</dbReference>
<dbReference type="InterPro" id="IPR015422">
    <property type="entry name" value="PyrdxlP-dep_Trfase_small"/>
</dbReference>
<dbReference type="NCBIfam" id="TIGR01977">
    <property type="entry name" value="am_tr_V_EF2568"/>
    <property type="match status" value="1"/>
</dbReference>
<feature type="domain" description="Aminotransferase class V" evidence="1">
    <location>
        <begin position="2"/>
        <end position="365"/>
    </location>
</feature>
<dbReference type="SUPFAM" id="SSF53383">
    <property type="entry name" value="PLP-dependent transferases"/>
    <property type="match status" value="1"/>
</dbReference>
<dbReference type="EC" id="2.8.1.7" evidence="2"/>
<dbReference type="GO" id="GO:0031071">
    <property type="term" value="F:cysteine desulfurase activity"/>
    <property type="evidence" value="ECO:0007669"/>
    <property type="project" value="UniProtKB-EC"/>
</dbReference>
<dbReference type="InterPro" id="IPR010969">
    <property type="entry name" value="Cys_dSase-rel_unknwn_funct"/>
</dbReference>